<reference evidence="4 5" key="2">
    <citation type="journal article" date="2011" name="PLoS Genet.">
        <title>Caenorhabditis briggsae recombinant inbred line genotypes reveal inter-strain incompatibility and the evolution of recombination.</title>
        <authorList>
            <person name="Ross J.A."/>
            <person name="Koboldt D.C."/>
            <person name="Staisch J.E."/>
            <person name="Chamberlin H.M."/>
            <person name="Gupta B.P."/>
            <person name="Miller R.D."/>
            <person name="Baird S.E."/>
            <person name="Haag E.S."/>
        </authorList>
    </citation>
    <scope>NUCLEOTIDE SEQUENCE [LARGE SCALE GENOMIC DNA]</scope>
    <source>
        <strain evidence="4 5">AF16</strain>
    </source>
</reference>
<dbReference type="GO" id="GO:0055088">
    <property type="term" value="P:lipid homeostasis"/>
    <property type="evidence" value="ECO:0000318"/>
    <property type="project" value="GO_Central"/>
</dbReference>
<dbReference type="Pfam" id="PF00561">
    <property type="entry name" value="Abhydrolase_1"/>
    <property type="match status" value="1"/>
</dbReference>
<dbReference type="InterPro" id="IPR029058">
    <property type="entry name" value="AB_hydrolase_fold"/>
</dbReference>
<dbReference type="SUPFAM" id="SSF53474">
    <property type="entry name" value="alpha/beta-Hydrolases"/>
    <property type="match status" value="1"/>
</dbReference>
<reference evidence="4 5" key="1">
    <citation type="journal article" date="2003" name="PLoS Biol.">
        <title>The genome sequence of Caenorhabditis briggsae: a platform for comparative genomics.</title>
        <authorList>
            <person name="Stein L.D."/>
            <person name="Bao Z."/>
            <person name="Blasiar D."/>
            <person name="Blumenthal T."/>
            <person name="Brent M.R."/>
            <person name="Chen N."/>
            <person name="Chinwalla A."/>
            <person name="Clarke L."/>
            <person name="Clee C."/>
            <person name="Coghlan A."/>
            <person name="Coulson A."/>
            <person name="D'Eustachio P."/>
            <person name="Fitch D.H."/>
            <person name="Fulton L.A."/>
            <person name="Fulton R.E."/>
            <person name="Griffiths-Jones S."/>
            <person name="Harris T.W."/>
            <person name="Hillier L.W."/>
            <person name="Kamath R."/>
            <person name="Kuwabara P.E."/>
            <person name="Mardis E.R."/>
            <person name="Marra M.A."/>
            <person name="Miner T.L."/>
            <person name="Minx P."/>
            <person name="Mullikin J.C."/>
            <person name="Plumb R.W."/>
            <person name="Rogers J."/>
            <person name="Schein J.E."/>
            <person name="Sohrmann M."/>
            <person name="Spieth J."/>
            <person name="Stajich J.E."/>
            <person name="Wei C."/>
            <person name="Willey D."/>
            <person name="Wilson R.K."/>
            <person name="Durbin R."/>
            <person name="Waterston R.H."/>
        </authorList>
    </citation>
    <scope>NUCLEOTIDE SEQUENCE [LARGE SCALE GENOMIC DNA]</scope>
    <source>
        <strain evidence="4 5">AF16</strain>
    </source>
</reference>
<name>A8X7H0_CAEBR</name>
<evidence type="ECO:0000259" key="3">
    <source>
        <dbReference type="Pfam" id="PF00561"/>
    </source>
</evidence>
<dbReference type="GO" id="GO:0042171">
    <property type="term" value="F:lysophosphatidic acid acyltransferase activity"/>
    <property type="evidence" value="ECO:0000318"/>
    <property type="project" value="GO_Central"/>
</dbReference>
<feature type="chain" id="PRO_5002730165" evidence="2">
    <location>
        <begin position="18"/>
        <end position="382"/>
    </location>
</feature>
<evidence type="ECO:0000313" key="5">
    <source>
        <dbReference type="Proteomes" id="UP000008549"/>
    </source>
</evidence>
<dbReference type="GeneID" id="8577512"/>
<dbReference type="InterPro" id="IPR000073">
    <property type="entry name" value="AB_hydrolase_1"/>
</dbReference>
<organism evidence="4 5">
    <name type="scientific">Caenorhabditis briggsae</name>
    <dbReference type="NCBI Taxonomy" id="6238"/>
    <lineage>
        <taxon>Eukaryota</taxon>
        <taxon>Metazoa</taxon>
        <taxon>Ecdysozoa</taxon>
        <taxon>Nematoda</taxon>
        <taxon>Chromadorea</taxon>
        <taxon>Rhabditida</taxon>
        <taxon>Rhabditina</taxon>
        <taxon>Rhabditomorpha</taxon>
        <taxon>Rhabditoidea</taxon>
        <taxon>Rhabditidae</taxon>
        <taxon>Peloderinae</taxon>
        <taxon>Caenorhabditis</taxon>
    </lineage>
</organism>
<dbReference type="KEGG" id="cbr:CBG_08821"/>
<feature type="domain" description="AB hydrolase-1" evidence="3">
    <location>
        <begin position="98"/>
        <end position="346"/>
    </location>
</feature>
<dbReference type="STRING" id="6238.A8X7H0"/>
<dbReference type="Gene3D" id="3.40.50.1820">
    <property type="entry name" value="alpha/beta hydrolase"/>
    <property type="match status" value="1"/>
</dbReference>
<dbReference type="InParanoid" id="A8X7H0"/>
<gene>
    <name evidence="4" type="ORF">CBG08821</name>
    <name evidence="4" type="ORF">CBG_08821</name>
</gene>
<dbReference type="PRINTS" id="PR00111">
    <property type="entry name" value="ABHYDROLASE"/>
</dbReference>
<dbReference type="ESTHER" id="caebr-a8x7h0">
    <property type="family name" value="CGI-58_ABHD5_ABHD4"/>
</dbReference>
<dbReference type="FunCoup" id="A8X7H0">
    <property type="interactions" value="1688"/>
</dbReference>
<dbReference type="HOGENOM" id="CLU_017361_0_0_1"/>
<evidence type="ECO:0000313" key="4">
    <source>
        <dbReference type="EMBL" id="CAP28581.2"/>
    </source>
</evidence>
<feature type="signal peptide" evidence="2">
    <location>
        <begin position="1"/>
        <end position="17"/>
    </location>
</feature>
<dbReference type="EMBL" id="HE601187">
    <property type="protein sequence ID" value="CAP28581.2"/>
    <property type="molecule type" value="Genomic_DNA"/>
</dbReference>
<dbReference type="OMA" id="RVQNDLW"/>
<dbReference type="PANTHER" id="PTHR42886:SF43">
    <property type="entry name" value="ABHYDROLASE DOMAIN-CONTAINING PROTEIN ABHD-5.1-RELATED"/>
    <property type="match status" value="1"/>
</dbReference>
<dbReference type="GO" id="GO:0005811">
    <property type="term" value="C:lipid droplet"/>
    <property type="evidence" value="ECO:0000318"/>
    <property type="project" value="GO_Central"/>
</dbReference>
<dbReference type="Proteomes" id="UP000008549">
    <property type="component" value="Unassembled WGS sequence"/>
</dbReference>
<keyword evidence="5" id="KW-1185">Reference proteome</keyword>
<dbReference type="GO" id="GO:0052689">
    <property type="term" value="F:carboxylic ester hydrolase activity"/>
    <property type="evidence" value="ECO:0000318"/>
    <property type="project" value="GO_Central"/>
</dbReference>
<evidence type="ECO:0000256" key="1">
    <source>
        <dbReference type="ARBA" id="ARBA00038097"/>
    </source>
</evidence>
<accession>A8X7H0</accession>
<sequence>MFSFKASLLLLVILSQSEVFKFPDALCDYTNDSVTFMKSLPAYFSCPSKSQRLAEAEGRIFTALGIRYLARLIQIPFKNTEISTVTVNCEQPSTQTKYPIVLIHGFGAGVALWGSAIKRLAQFQTVHAFDLPGFGRSSRPKFSTDPETAEIEMIDSIEQWRDKMNLEKMNLVGHSFGGYLATSYALKYPGRVENLVLADPWGFNEMDPEMMPKLTSRQKSIFWIIQQFNPLAVLRLAGGYGPTLMKRLRPDLALKYSEDVYDYIYLANSKNPTGEMVFKCLSENLGWAKQPMSKRFHELDNTVPVTFIHGERSWIDWKNTRTMFGELDHVESHVMESAGHHVYADDADKFAELVIGSLKEGKSKIGKKPTVIVAEDDVVTPL</sequence>
<dbReference type="RefSeq" id="XP_045093852.1">
    <property type="nucleotide sequence ID" value="XM_045236661.1"/>
</dbReference>
<proteinExistence type="inferred from homology"/>
<protein>
    <submittedName>
        <fullName evidence="4">Protein CBG08821</fullName>
    </submittedName>
</protein>
<dbReference type="PANTHER" id="PTHR42886">
    <property type="entry name" value="RE40534P-RELATED"/>
    <property type="match status" value="1"/>
</dbReference>
<keyword evidence="2" id="KW-0732">Signal</keyword>
<dbReference type="GO" id="GO:0006654">
    <property type="term" value="P:phosphatidic acid biosynthetic process"/>
    <property type="evidence" value="ECO:0000318"/>
    <property type="project" value="GO_Central"/>
</dbReference>
<comment type="similarity">
    <text evidence="1">Belongs to the peptidase S33 family. ABHD4/ABHD5 subfamily.</text>
</comment>
<dbReference type="eggNOG" id="KOG4409">
    <property type="taxonomic scope" value="Eukaryota"/>
</dbReference>
<dbReference type="CTD" id="8577512"/>
<dbReference type="AlphaFoldDB" id="A8X7H0"/>
<dbReference type="FunFam" id="3.40.50.1820:FF:000320">
    <property type="entry name" value="Abhydrolase domain-containing protein abhd-5.2"/>
    <property type="match status" value="1"/>
</dbReference>
<evidence type="ECO:0000256" key="2">
    <source>
        <dbReference type="SAM" id="SignalP"/>
    </source>
</evidence>